<dbReference type="GO" id="GO:0016757">
    <property type="term" value="F:glycosyltransferase activity"/>
    <property type="evidence" value="ECO:0007669"/>
    <property type="project" value="UniProtKB-KW"/>
</dbReference>
<keyword evidence="4" id="KW-1185">Reference proteome</keyword>
<dbReference type="PANTHER" id="PTHR46401">
    <property type="entry name" value="GLYCOSYLTRANSFERASE WBBK-RELATED"/>
    <property type="match status" value="1"/>
</dbReference>
<evidence type="ECO:0000313" key="4">
    <source>
        <dbReference type="Proteomes" id="UP000812031"/>
    </source>
</evidence>
<feature type="domain" description="Glycosyl transferase family 1" evidence="2">
    <location>
        <begin position="248"/>
        <end position="404"/>
    </location>
</feature>
<keyword evidence="3" id="KW-0328">Glycosyltransferase</keyword>
<dbReference type="RefSeq" id="WP_219316849.1">
    <property type="nucleotide sequence ID" value="NZ_JAHWYN010000005.1"/>
</dbReference>
<dbReference type="Pfam" id="PF00534">
    <property type="entry name" value="Glycos_transf_1"/>
    <property type="match status" value="1"/>
</dbReference>
<gene>
    <name evidence="3" type="ORF">KZH69_07690</name>
</gene>
<reference evidence="3 4" key="1">
    <citation type="submission" date="2021-07" db="EMBL/GenBank/DDBJ databases">
        <title>Flavobacterium sp. nov. isolated from sediment on the Taihu Lake.</title>
        <authorList>
            <person name="Qu J.-H."/>
        </authorList>
    </citation>
    <scope>NUCLEOTIDE SEQUENCE [LARGE SCALE GENOMIC DNA]</scope>
    <source>
        <strain evidence="3 4">NAS39</strain>
    </source>
</reference>
<proteinExistence type="predicted"/>
<dbReference type="PANTHER" id="PTHR46401:SF2">
    <property type="entry name" value="GLYCOSYLTRANSFERASE WBBK-RELATED"/>
    <property type="match status" value="1"/>
</dbReference>
<protein>
    <submittedName>
        <fullName evidence="3">Glycosyltransferase</fullName>
        <ecNumber evidence="3">2.4.-.-</ecNumber>
    </submittedName>
</protein>
<keyword evidence="1 3" id="KW-0808">Transferase</keyword>
<comment type="caution">
    <text evidence="3">The sequence shown here is derived from an EMBL/GenBank/DDBJ whole genome shotgun (WGS) entry which is preliminary data.</text>
</comment>
<evidence type="ECO:0000259" key="2">
    <source>
        <dbReference type="Pfam" id="PF00534"/>
    </source>
</evidence>
<sequence>MNVLLVNTYDKGGAANSCKRLHMGLLAKGITSNVLLRFKQNNWPKSLCFKQPQKKRAFLDKVANKAQRILRELKLYSDIDGSKRKHQHFLSQRNRNLEMFSFPNSDCDITQSEFYKEADIINLHWVANYLDYKTFFESNKKPVVWTLHDMNPFTGGEHYLEEFLGIDAAGYPIKRNLSDEEIKIGNENFGIKKEVLSKVSNLTVVTPSEWLAKEARESEVFKNVKVHCIPYGLDTSIYAPRDKKYSRDLFGIPEGKKVVLFVADSISNNRKGFVFLKRAFEQLSDSNLVLCAIGNKNTDLSSVENAYELGPIFDERLMSIAYSAADVFVIPSLMDNLPNTVLESLVCGTPVIGFPVGGIFDMIQDGENGFITEEISVNSLVETLQKFLENPSCFDNVSIRENAIKKYDQSVQSKKYIDLFNTILKSAENKI</sequence>
<accession>A0ABS6XUK3</accession>
<evidence type="ECO:0000256" key="1">
    <source>
        <dbReference type="ARBA" id="ARBA00022679"/>
    </source>
</evidence>
<dbReference type="Proteomes" id="UP000812031">
    <property type="component" value="Unassembled WGS sequence"/>
</dbReference>
<dbReference type="EC" id="2.4.-.-" evidence="3"/>
<name>A0ABS6XUK3_9FLAO</name>
<organism evidence="3 4">
    <name type="scientific">Flavobacterium taihuense</name>
    <dbReference type="NCBI Taxonomy" id="2857508"/>
    <lineage>
        <taxon>Bacteria</taxon>
        <taxon>Pseudomonadati</taxon>
        <taxon>Bacteroidota</taxon>
        <taxon>Flavobacteriia</taxon>
        <taxon>Flavobacteriales</taxon>
        <taxon>Flavobacteriaceae</taxon>
        <taxon>Flavobacterium</taxon>
    </lineage>
</organism>
<dbReference type="EMBL" id="JAHWYN010000005">
    <property type="protein sequence ID" value="MBW4360365.1"/>
    <property type="molecule type" value="Genomic_DNA"/>
</dbReference>
<dbReference type="InterPro" id="IPR001296">
    <property type="entry name" value="Glyco_trans_1"/>
</dbReference>
<evidence type="ECO:0000313" key="3">
    <source>
        <dbReference type="EMBL" id="MBW4360365.1"/>
    </source>
</evidence>